<evidence type="ECO:0000259" key="5">
    <source>
        <dbReference type="Pfam" id="PF23411"/>
    </source>
</evidence>
<proteinExistence type="predicted"/>
<dbReference type="InterPro" id="IPR036322">
    <property type="entry name" value="WD40_repeat_dom_sf"/>
</dbReference>
<sequence>MDEQPEPIPPEDYEDVEPILKYNFIFSNLFSGKKWTIKHLTGTSQFLSLGTSDGIVYSLSNDGKVFNERTIGEFPITSLSQSDEGYIGAATDDGTVEVFKPQEKEAIATSRSPRPLYAVALHPQYGSNKKDFVFGGAEEKLFLYTKSFLRSPIKEITQKAEGEILQCAWHGRFLAWANSTGVLVYDFEKQIQVGRVKLFTEQQRALSKIYPFSLCWNHGNELFIGCGNRIIIYQVKEVADETGRYASVLHQVEGLDFIVCGVAPYQGDLAVLCFYESDSPSSPADPPEMRLISLQNLPRGKVSLEAFMNAELACDELIVDGQENWRAQDLKLSYVAGPVPSASSLFVVTPHALIHVHHIDLDDHINWLVERKRYEEALQDALKNNPNLLRTITIDQLIALNLDYYIQCKEWEKAILLAQTHLTGSPVLYQSLIVALIQNDALTLLPEIPISNPRLDPRVYEMIFTYLLPRDPQRFCEEIHRIPLQQYEPHAISSLIDNPHKMVSELQDTVEKYHRKTITIQHLLLEYRSLSKCSPLRQQILDRCLHEMTDDLKEKKVQKEAEIQRVEALIKLRLKRMEELVGPASDEENAATSSDQNEPEPLPTEQETHASSHIGEQMDSSLPTMSELDGSDSGVGDLSVSEYDFVKNLIAHKSFGSYPAGVTEDWMKNHYLKNDESGASLHTIFTLRQMEHKAAASILSQLFSSLARLAVDAEAINKNLTHFAPFVLLTINQARTDEEQTAEISRLRSGDNESELGKALTELSRSPSASLALIEVIQNRLTQFFNKISSVHLQFLSLLNLHQSLFHLFLRNNDVSVFSLFSADSSSVSDDTLFSLILPNIYRLSTISTPKTISILTSTTKTNDTVSLRFDVDDVKTSVMKTFPQSEARQFLFKYLCTIGESQDANLLRPADFGMLLNLTCQYQPSLLYPLLQQNTSLYQLNHALKLCEEIHFSEGTAFLLDRMASPARALDTFILSLRDVKRAIEFYREHDDSQLLAHLVSLCMDVSHLPKYCRRSAHSTLASELVSALGRKVDPHLLIKSIPKEKIILQLKESVIDLLTDTRLHNSVLDYSRIASENDNISMIETLRTTRQRGSKATAGQICCICRAPIITSGPSTRFVFQKDGTTAEGESDILCFSCGHCAHKRCHKLNFQQQQQLDRPESDTPQGKGAGRTMCVACSH</sequence>
<dbReference type="SUPFAM" id="SSF50978">
    <property type="entry name" value="WD40 repeat-like"/>
    <property type="match status" value="1"/>
</dbReference>
<dbReference type="EMBL" id="JARBJD010000001">
    <property type="protein sequence ID" value="KAK2964743.1"/>
    <property type="molecule type" value="Genomic_DNA"/>
</dbReference>
<evidence type="ECO:0000313" key="7">
    <source>
        <dbReference type="Proteomes" id="UP001281761"/>
    </source>
</evidence>
<feature type="region of interest" description="Disordered" evidence="4">
    <location>
        <begin position="583"/>
        <end position="633"/>
    </location>
</feature>
<evidence type="ECO:0000256" key="4">
    <source>
        <dbReference type="SAM" id="MobiDB-lite"/>
    </source>
</evidence>
<keyword evidence="7" id="KW-1185">Reference proteome</keyword>
<name>A0ABQ9YLV2_9EUKA</name>
<dbReference type="Gene3D" id="2.130.10.10">
    <property type="entry name" value="YVTN repeat-like/Quinoprotein amine dehydrogenase"/>
    <property type="match status" value="1"/>
</dbReference>
<feature type="domain" description="Vps41 beta-propeller" evidence="5">
    <location>
        <begin position="40"/>
        <end position="355"/>
    </location>
</feature>
<dbReference type="PANTHER" id="PTHR12616:SF1">
    <property type="entry name" value="VACUOLAR PROTEIN SORTING-ASSOCIATED PROTEIN 41 HOMOLOG"/>
    <property type="match status" value="1"/>
</dbReference>
<keyword evidence="2" id="KW-0653">Protein transport</keyword>
<evidence type="ECO:0000256" key="1">
    <source>
        <dbReference type="ARBA" id="ARBA00022448"/>
    </source>
</evidence>
<dbReference type="Proteomes" id="UP001281761">
    <property type="component" value="Unassembled WGS sequence"/>
</dbReference>
<protein>
    <submittedName>
        <fullName evidence="6">Vacuolar protein sorting-associated protein 41 like protein</fullName>
    </submittedName>
</protein>
<gene>
    <name evidence="6" type="ORF">BLNAU_43</name>
</gene>
<accession>A0ABQ9YLV2</accession>
<dbReference type="InterPro" id="IPR045111">
    <property type="entry name" value="Vps41/Vps8"/>
</dbReference>
<evidence type="ECO:0000256" key="3">
    <source>
        <dbReference type="PROSITE-ProRule" id="PRU01006"/>
    </source>
</evidence>
<dbReference type="Pfam" id="PF23411">
    <property type="entry name" value="Beta-prop_Vps41"/>
    <property type="match status" value="1"/>
</dbReference>
<evidence type="ECO:0000313" key="6">
    <source>
        <dbReference type="EMBL" id="KAK2964743.1"/>
    </source>
</evidence>
<dbReference type="InterPro" id="IPR000547">
    <property type="entry name" value="Clathrin_H-chain/VPS_repeat"/>
</dbReference>
<dbReference type="InterPro" id="IPR015943">
    <property type="entry name" value="WD40/YVTN_repeat-like_dom_sf"/>
</dbReference>
<dbReference type="Gene3D" id="1.25.40.10">
    <property type="entry name" value="Tetratricopeptide repeat domain"/>
    <property type="match status" value="1"/>
</dbReference>
<dbReference type="InterPro" id="IPR057780">
    <property type="entry name" value="Beta-prop_Vps41"/>
</dbReference>
<feature type="region of interest" description="Disordered" evidence="4">
    <location>
        <begin position="1155"/>
        <end position="1174"/>
    </location>
</feature>
<dbReference type="PANTHER" id="PTHR12616">
    <property type="entry name" value="VACUOLAR PROTEIN SORTING VPS41"/>
    <property type="match status" value="1"/>
</dbReference>
<reference evidence="6 7" key="1">
    <citation type="journal article" date="2022" name="bioRxiv">
        <title>Genomics of Preaxostyla Flagellates Illuminates Evolutionary Transitions and the Path Towards Mitochondrial Loss.</title>
        <authorList>
            <person name="Novak L.V.F."/>
            <person name="Treitli S.C."/>
            <person name="Pyrih J."/>
            <person name="Halakuc P."/>
            <person name="Pipaliya S.V."/>
            <person name="Vacek V."/>
            <person name="Brzon O."/>
            <person name="Soukal P."/>
            <person name="Eme L."/>
            <person name="Dacks J.B."/>
            <person name="Karnkowska A."/>
            <person name="Elias M."/>
            <person name="Hampl V."/>
        </authorList>
    </citation>
    <scope>NUCLEOTIDE SEQUENCE [LARGE SCALE GENOMIC DNA]</scope>
    <source>
        <strain evidence="6">NAU3</strain>
        <tissue evidence="6">Gut</tissue>
    </source>
</reference>
<dbReference type="Pfam" id="PF23556">
    <property type="entry name" value="TPR_Vps41"/>
    <property type="match status" value="1"/>
</dbReference>
<feature type="repeat" description="CHCR" evidence="3">
    <location>
        <begin position="863"/>
        <end position="1013"/>
    </location>
</feature>
<keyword evidence="1" id="KW-0813">Transport</keyword>
<dbReference type="InterPro" id="IPR011990">
    <property type="entry name" value="TPR-like_helical_dom_sf"/>
</dbReference>
<evidence type="ECO:0000256" key="2">
    <source>
        <dbReference type="ARBA" id="ARBA00022927"/>
    </source>
</evidence>
<organism evidence="6 7">
    <name type="scientific">Blattamonas nauphoetae</name>
    <dbReference type="NCBI Taxonomy" id="2049346"/>
    <lineage>
        <taxon>Eukaryota</taxon>
        <taxon>Metamonada</taxon>
        <taxon>Preaxostyla</taxon>
        <taxon>Oxymonadida</taxon>
        <taxon>Blattamonas</taxon>
    </lineage>
</organism>
<comment type="caution">
    <text evidence="6">The sequence shown here is derived from an EMBL/GenBank/DDBJ whole genome shotgun (WGS) entry which is preliminary data.</text>
</comment>
<dbReference type="PROSITE" id="PS50236">
    <property type="entry name" value="CHCR"/>
    <property type="match status" value="1"/>
</dbReference>